<dbReference type="OrthoDB" id="3268479at2"/>
<reference evidence="1 2" key="1">
    <citation type="submission" date="2017-03" db="EMBL/GenBank/DDBJ databases">
        <title>Draft genome sequence of Streptomyces scabrisporus NF3, endophyte isolated from Amphipterygium adstringens.</title>
        <authorList>
            <person name="Vazquez M."/>
            <person name="Ceapa C.D."/>
            <person name="Rodriguez Luna D."/>
            <person name="Sanchez Esquivel S."/>
        </authorList>
    </citation>
    <scope>NUCLEOTIDE SEQUENCE [LARGE SCALE GENOMIC DNA]</scope>
    <source>
        <strain evidence="1 2">NF3</strain>
    </source>
</reference>
<name>A0A1T3P7R6_9ACTN</name>
<dbReference type="AlphaFoldDB" id="A0A1T3P7R6"/>
<comment type="caution">
    <text evidence="1">The sequence shown here is derived from an EMBL/GenBank/DDBJ whole genome shotgun (WGS) entry which is preliminary data.</text>
</comment>
<evidence type="ECO:0000313" key="1">
    <source>
        <dbReference type="EMBL" id="OPC85139.1"/>
    </source>
</evidence>
<dbReference type="Pfam" id="PF09438">
    <property type="entry name" value="DUF2017"/>
    <property type="match status" value="1"/>
</dbReference>
<dbReference type="STRING" id="159449.B4N89_19145"/>
<sequence length="193" mass="21170">MRGRSGRPEIVLEDMHVRVLADLCGQLVEMVSPDDEAADPLAAELGLTGLGSTEAPATPEDPALARLLPDAYADDAEAAAEFRRYTETDLRLRKRDNARIVLADLAELVDLTEPAEDDAVTSGREHRVVLDAPGVQAWLGTLNDLRLVIGTRLEVTEDMEEFEAKLADDDPRRWLFAVFHWLGGLQDSLLGAL</sequence>
<accession>A0A1T3P7R6</accession>
<dbReference type="EMBL" id="MWQN01000001">
    <property type="protein sequence ID" value="OPC85139.1"/>
    <property type="molecule type" value="Genomic_DNA"/>
</dbReference>
<gene>
    <name evidence="1" type="ORF">B4N89_19145</name>
</gene>
<keyword evidence="2" id="KW-1185">Reference proteome</keyword>
<protein>
    <submittedName>
        <fullName evidence="1">Uncharacterized protein</fullName>
    </submittedName>
</protein>
<proteinExistence type="predicted"/>
<organism evidence="1 2">
    <name type="scientific">Embleya scabrispora</name>
    <dbReference type="NCBI Taxonomy" id="159449"/>
    <lineage>
        <taxon>Bacteria</taxon>
        <taxon>Bacillati</taxon>
        <taxon>Actinomycetota</taxon>
        <taxon>Actinomycetes</taxon>
        <taxon>Kitasatosporales</taxon>
        <taxon>Streptomycetaceae</taxon>
        <taxon>Embleya</taxon>
    </lineage>
</organism>
<dbReference type="InterPro" id="IPR018561">
    <property type="entry name" value="AosR"/>
</dbReference>
<evidence type="ECO:0000313" key="2">
    <source>
        <dbReference type="Proteomes" id="UP000190037"/>
    </source>
</evidence>
<dbReference type="Proteomes" id="UP000190037">
    <property type="component" value="Unassembled WGS sequence"/>
</dbReference>